<dbReference type="PIRSF" id="PIRSF016013">
    <property type="entry name" value="AtER_Rer1p"/>
    <property type="match status" value="1"/>
</dbReference>
<dbReference type="AlphaFoldDB" id="A0A2V2X755"/>
<comment type="similarity">
    <text evidence="2 6">Belongs to the RER1 family.</text>
</comment>
<dbReference type="GO" id="GO:0006621">
    <property type="term" value="P:protein retention in ER lumen"/>
    <property type="evidence" value="ECO:0007669"/>
    <property type="project" value="TreeGrafter"/>
</dbReference>
<evidence type="ECO:0000256" key="6">
    <source>
        <dbReference type="PIRNR" id="PIRNR016013"/>
    </source>
</evidence>
<name>A0A2V2X755_TRYCR</name>
<evidence type="ECO:0000313" key="9">
    <source>
        <dbReference type="Proteomes" id="UP000246078"/>
    </source>
</evidence>
<sequence length="184" mass="21607">MPPRDITGKGSAWDEFKRKAHLTYQRYLDKTVPHRAMRWAMFGFLLMFYILRVFFHGGFYVITYGMGIHLLYLLLLLVTPLAEDEFAEDSPLPRTAAGNDGEFRPFVPRVQEFVVWKSMFRVVSICLFLTLFNFLDIPVFWPILLLYFIVLTVTQMGSRIKHMMKHRYVPWNAGKPKYVAKATT</sequence>
<accession>A0A2V2X755</accession>
<dbReference type="VEuPathDB" id="TriTrypDB:TcBrA4_0093460"/>
<dbReference type="VEuPathDB" id="TriTrypDB:BCY84_17427"/>
<dbReference type="Proteomes" id="UP000246078">
    <property type="component" value="Unassembled WGS sequence"/>
</dbReference>
<dbReference type="GO" id="GO:0006890">
    <property type="term" value="P:retrograde vesicle-mediated transport, Golgi to endoplasmic reticulum"/>
    <property type="evidence" value="ECO:0007669"/>
    <property type="project" value="TreeGrafter"/>
</dbReference>
<keyword evidence="3 7" id="KW-0812">Transmembrane</keyword>
<reference evidence="8 9" key="1">
    <citation type="journal article" date="2018" name="Microb. Genom.">
        <title>Expanding an expanded genome: long-read sequencing of Trypanosoma cruzi.</title>
        <authorList>
            <person name="Berna L."/>
            <person name="Rodriguez M."/>
            <person name="Chiribao M.L."/>
            <person name="Parodi-Talice A."/>
            <person name="Pita S."/>
            <person name="Rijo G."/>
            <person name="Alvarez-Valin F."/>
            <person name="Robello C."/>
        </authorList>
    </citation>
    <scope>NUCLEOTIDE SEQUENCE [LARGE SCALE GENOMIC DNA]</scope>
    <source>
        <strain evidence="8 9">TCC</strain>
    </source>
</reference>
<evidence type="ECO:0000256" key="4">
    <source>
        <dbReference type="ARBA" id="ARBA00022989"/>
    </source>
</evidence>
<dbReference type="VEuPathDB" id="TriTrypDB:TcCL_NonESM00511"/>
<protein>
    <recommendedName>
        <fullName evidence="6">Protein RER1</fullName>
    </recommendedName>
</protein>
<feature type="transmembrane region" description="Helical" evidence="7">
    <location>
        <begin position="61"/>
        <end position="82"/>
    </location>
</feature>
<organism evidence="8 9">
    <name type="scientific">Trypanosoma cruzi</name>
    <dbReference type="NCBI Taxonomy" id="5693"/>
    <lineage>
        <taxon>Eukaryota</taxon>
        <taxon>Discoba</taxon>
        <taxon>Euglenozoa</taxon>
        <taxon>Kinetoplastea</taxon>
        <taxon>Metakinetoplastina</taxon>
        <taxon>Trypanosomatida</taxon>
        <taxon>Trypanosomatidae</taxon>
        <taxon>Trypanosoma</taxon>
        <taxon>Schizotrypanum</taxon>
    </lineage>
</organism>
<dbReference type="VEuPathDB" id="TriTrypDB:TcCLB.509209.10"/>
<evidence type="ECO:0000256" key="1">
    <source>
        <dbReference type="ARBA" id="ARBA00004141"/>
    </source>
</evidence>
<dbReference type="VEuPathDB" id="TriTrypDB:C3747_22g329"/>
<dbReference type="VEuPathDB" id="TriTrypDB:C4B63_76g42"/>
<dbReference type="VEuPathDB" id="TriTrypDB:TcYC6_0093100"/>
<comment type="function">
    <text evidence="6">Involved in the retrieval of endoplasmic reticulum membrane proteins from the early Golgi compartment.</text>
</comment>
<dbReference type="Pfam" id="PF03248">
    <property type="entry name" value="Rer1"/>
    <property type="match status" value="1"/>
</dbReference>
<evidence type="ECO:0000256" key="3">
    <source>
        <dbReference type="ARBA" id="ARBA00022692"/>
    </source>
</evidence>
<comment type="subcellular location">
    <subcellularLocation>
        <location evidence="1">Membrane</location>
        <topology evidence="1">Multi-pass membrane protein</topology>
    </subcellularLocation>
</comment>
<gene>
    <name evidence="8" type="ORF">C3747_22g329</name>
</gene>
<dbReference type="PANTHER" id="PTHR10743:SF0">
    <property type="entry name" value="PROTEIN RER1"/>
    <property type="match status" value="1"/>
</dbReference>
<keyword evidence="5 6" id="KW-0472">Membrane</keyword>
<dbReference type="GO" id="GO:0000139">
    <property type="term" value="C:Golgi membrane"/>
    <property type="evidence" value="ECO:0007669"/>
    <property type="project" value="TreeGrafter"/>
</dbReference>
<dbReference type="VEuPathDB" id="TriTrypDB:TcG_05616"/>
<evidence type="ECO:0000256" key="5">
    <source>
        <dbReference type="ARBA" id="ARBA00023136"/>
    </source>
</evidence>
<feature type="transmembrane region" description="Helical" evidence="7">
    <location>
        <begin position="36"/>
        <end position="55"/>
    </location>
</feature>
<dbReference type="OMA" id="GWYVVCY"/>
<dbReference type="OrthoDB" id="448250at2759"/>
<proteinExistence type="inferred from homology"/>
<evidence type="ECO:0000256" key="7">
    <source>
        <dbReference type="SAM" id="Phobius"/>
    </source>
</evidence>
<dbReference type="PANTHER" id="PTHR10743">
    <property type="entry name" value="PROTEIN RER1"/>
    <property type="match status" value="1"/>
</dbReference>
<evidence type="ECO:0000256" key="2">
    <source>
        <dbReference type="ARBA" id="ARBA00006070"/>
    </source>
</evidence>
<dbReference type="VEuPathDB" id="TriTrypDB:TcCLB.506857.100"/>
<dbReference type="GO" id="GO:0005783">
    <property type="term" value="C:endoplasmic reticulum"/>
    <property type="evidence" value="ECO:0007669"/>
    <property type="project" value="GOC"/>
</dbReference>
<keyword evidence="4 7" id="KW-1133">Transmembrane helix</keyword>
<evidence type="ECO:0000313" key="8">
    <source>
        <dbReference type="EMBL" id="PWV16591.1"/>
    </source>
</evidence>
<dbReference type="EMBL" id="PRFC01000022">
    <property type="protein sequence ID" value="PWV16591.1"/>
    <property type="molecule type" value="Genomic_DNA"/>
</dbReference>
<dbReference type="InterPro" id="IPR004932">
    <property type="entry name" value="Rer1"/>
</dbReference>
<comment type="caution">
    <text evidence="8">The sequence shown here is derived from an EMBL/GenBank/DDBJ whole genome shotgun (WGS) entry which is preliminary data.</text>
</comment>
<feature type="transmembrane region" description="Helical" evidence="7">
    <location>
        <begin position="139"/>
        <end position="157"/>
    </location>
</feature>